<feature type="domain" description="PurM-like C-terminal" evidence="18">
    <location>
        <begin position="464"/>
        <end position="621"/>
    </location>
</feature>
<dbReference type="HAMAP" id="MF_00419">
    <property type="entry name" value="PurL_1"/>
    <property type="match status" value="1"/>
</dbReference>
<dbReference type="Pfam" id="PF18076">
    <property type="entry name" value="FGAR-AT_N"/>
    <property type="match status" value="1"/>
</dbReference>
<evidence type="ECO:0000256" key="13">
    <source>
        <dbReference type="ARBA" id="ARBA00029823"/>
    </source>
</evidence>
<comment type="similarity">
    <text evidence="3">In the N-terminal section; belongs to the FGAMS family.</text>
</comment>
<name>A0AAD7EVN0_9AGAR</name>
<dbReference type="SUPFAM" id="SSF56042">
    <property type="entry name" value="PurM C-terminal domain-like"/>
    <property type="match status" value="2"/>
</dbReference>
<evidence type="ECO:0000256" key="8">
    <source>
        <dbReference type="ARBA" id="ARBA00022741"/>
    </source>
</evidence>
<dbReference type="GO" id="GO:0004642">
    <property type="term" value="F:phosphoribosylformylglycinamidine synthase activity"/>
    <property type="evidence" value="ECO:0007669"/>
    <property type="project" value="UniProtKB-EC"/>
</dbReference>
<dbReference type="InterPro" id="IPR010918">
    <property type="entry name" value="PurM-like_C_dom"/>
</dbReference>
<dbReference type="FunFam" id="3.30.1330.10:FF:000005">
    <property type="entry name" value="Phosphoribosylformylglycinamidine synthase"/>
    <property type="match status" value="1"/>
</dbReference>
<evidence type="ECO:0000256" key="10">
    <source>
        <dbReference type="ARBA" id="ARBA00022840"/>
    </source>
</evidence>
<dbReference type="InterPro" id="IPR036676">
    <property type="entry name" value="PurM-like_C_sf"/>
</dbReference>
<dbReference type="Proteomes" id="UP001218218">
    <property type="component" value="Unassembled WGS sequence"/>
</dbReference>
<dbReference type="InterPro" id="IPR055181">
    <property type="entry name" value="FGAR-AT_PurM_N-like"/>
</dbReference>
<comment type="pathway">
    <text evidence="2">Purine metabolism; IMP biosynthesis via de novo pathway; 5-amino-1-(5-phospho-D-ribosyl)imidazole from N(2)-formyl-N(1)-(5-phospho-D-ribosyl)glycinamide: step 1/2.</text>
</comment>
<dbReference type="Pfam" id="PF02769">
    <property type="entry name" value="AIRS_C"/>
    <property type="match status" value="2"/>
</dbReference>
<dbReference type="FunFam" id="3.40.50.880:FF:000008">
    <property type="entry name" value="Phosphoribosylformylglycinamidine synthase"/>
    <property type="match status" value="1"/>
</dbReference>
<dbReference type="Gene3D" id="3.30.1330.10">
    <property type="entry name" value="PurM-like, N-terminal domain"/>
    <property type="match status" value="2"/>
</dbReference>
<dbReference type="InterPro" id="IPR036604">
    <property type="entry name" value="PurS-like_sf"/>
</dbReference>
<feature type="domain" description="PurM-like C-terminal" evidence="18">
    <location>
        <begin position="882"/>
        <end position="1021"/>
    </location>
</feature>
<dbReference type="Gene3D" id="1.10.8.750">
    <property type="entry name" value="Phosphoribosylformylglycinamidine synthase, linker domain"/>
    <property type="match status" value="1"/>
</dbReference>
<evidence type="ECO:0000256" key="15">
    <source>
        <dbReference type="ARBA" id="ARBA00052585"/>
    </source>
</evidence>
<keyword evidence="7" id="KW-0479">Metal-binding</keyword>
<comment type="subcellular location">
    <subcellularLocation>
        <location evidence="1">Cytoplasm</location>
    </subcellularLocation>
</comment>
<comment type="function">
    <text evidence="16">Phosphoribosylformylglycinamidine synthase involved in the purines biosynthetic pathway. Catalyzes the ATP-dependent conversion of formylglycinamide ribonucleotide (FGAR) and glutamine to yield formylglycinamidine ribonucleotide (FGAM) and glutamate.</text>
</comment>
<accession>A0AAD7EVN0</accession>
<evidence type="ECO:0000256" key="17">
    <source>
        <dbReference type="ARBA" id="ARBA00071729"/>
    </source>
</evidence>
<dbReference type="Pfam" id="PF22689">
    <property type="entry name" value="FGAR-AT_PurM_N-like"/>
    <property type="match status" value="1"/>
</dbReference>
<dbReference type="Pfam" id="PF18072">
    <property type="entry name" value="FGAR-AT_linker"/>
    <property type="match status" value="1"/>
</dbReference>
<comment type="caution">
    <text evidence="22">The sequence shown here is derived from an EMBL/GenBank/DDBJ whole genome shotgun (WGS) entry which is preliminary data.</text>
</comment>
<dbReference type="GO" id="GO:0046872">
    <property type="term" value="F:metal ion binding"/>
    <property type="evidence" value="ECO:0007669"/>
    <property type="project" value="UniProtKB-KW"/>
</dbReference>
<feature type="domain" description="FGAR-AT PurM N-terminal-like" evidence="21">
    <location>
        <begin position="693"/>
        <end position="854"/>
    </location>
</feature>
<keyword evidence="10" id="KW-0067">ATP-binding</keyword>
<keyword evidence="12 22" id="KW-0315">Glutamine amidotransferase</keyword>
<dbReference type="FunFam" id="3.30.1330.10:FF:000002">
    <property type="entry name" value="Phosphoribosylformylglycinamidine synthase"/>
    <property type="match status" value="1"/>
</dbReference>
<gene>
    <name evidence="22" type="ORF">DFH08DRAFT_854887</name>
</gene>
<keyword evidence="23" id="KW-1185">Reference proteome</keyword>
<evidence type="ECO:0000259" key="19">
    <source>
        <dbReference type="Pfam" id="PF18072"/>
    </source>
</evidence>
<evidence type="ECO:0000313" key="23">
    <source>
        <dbReference type="Proteomes" id="UP001218218"/>
    </source>
</evidence>
<evidence type="ECO:0000256" key="11">
    <source>
        <dbReference type="ARBA" id="ARBA00022842"/>
    </source>
</evidence>
<dbReference type="InterPro" id="IPR040707">
    <property type="entry name" value="FGAR-AT_N"/>
</dbReference>
<dbReference type="FunFam" id="1.10.8.750:FF:000002">
    <property type="entry name" value="Phosphoribosylformylglycinamidine synthase"/>
    <property type="match status" value="1"/>
</dbReference>
<dbReference type="SUPFAM" id="SSF82697">
    <property type="entry name" value="PurS-like"/>
    <property type="match status" value="1"/>
</dbReference>
<evidence type="ECO:0000256" key="6">
    <source>
        <dbReference type="ARBA" id="ARBA00022598"/>
    </source>
</evidence>
<dbReference type="FunFam" id="3.90.650.10:FF:000024">
    <property type="entry name" value="Phosphoribosylformylglycinamidine synthase"/>
    <property type="match status" value="1"/>
</dbReference>
<evidence type="ECO:0000256" key="14">
    <source>
        <dbReference type="ARBA" id="ARBA00032632"/>
    </source>
</evidence>
<sequence length="1355" mass="145375">MLVLPGLSVLSKPKREACLKDIQQKCSCIHSVDAIWIHLVKSTSAESETVLSDPKSPARCALDHLLAYGDDLKLDQTDRKVAEAHNVVFVTPRPGSISPWSSKATDISAICNLAGVVERLERGMAFVFTTTDDRVLTEEHVRSFSSVIHDRMTQIIHLAPPDEQVLFTHRSPKPLRVVDLGDDPQASLISANRELGLALAADEIDYLVDGYAGGRNPSDAELFMFAQVNSEHCRHKIFNASWTIDGAAMDSSLFQMIRNTEKIAGTNTISAYSDNAAVLRGHPAPRFSAIPTPTKHDIRNLYQTQIEDAEDTPILIKVETHNHPTAVSPYPGAATGSGGEIRDEGAVGRGSKPKAGLAGFTVSNLLIPGFEQPWETDFGRPAHIASALDIMVEGPLGASAFNNEFGRPALAGYFRTFAERIPAVGGDGEIRGYHKPIMIAGGYGNVRPQFARKGDDTRASGITPGAQLVVLGGPGLLIGLGGGAASSQVSGASSAELDFASVQRENPEMQRRCQQVIDGCVALGEGSPIQSIHDVGAGGLSNALPELVHDAGLGAVFEIRDVLVADEGMSPMEIWCNESQERYVLAIAPDRAADFEAIAVRERCPFSIVGVATQEEELIVTDRLLGQDVVRLKMSMLFGKPPKMSRTASTLAPPRMSFDASLVAYLPVATASTTPARLALAVQRVLRLPSVASKAFLITIGDRSITGLVTRDQMVGPWQVPVADVAVTRTSYGFDVLTGEAMALGERTPIALVHPAASARMAVGEALTNLAAAYVGELGRVKLSANWMCAAGKEGEGAALYAAVKAVGMELCPALGVGIPVGKDSMSMSMKWREGGEQREVSAPLSLIVTAFAPVQDVGRTWTPQLATDVGEPTILVFFDLGVGKARLGGSALAQVFKEVGAEAPDVDDPALLKAFFQGCQTIRSTDPGLVLAYHDRSDGGLFITVAEMAFAGHVGVRLSLDSLPNGNHPIATLFNEELGAVVQIRETHLGALTDSFTKAGFPASFIHVIGKVNAAADQAFTVVHGSEELFSFTRHELQQMWAETSFKMQCLRDNAAAAKEEFDRIADPAPTGLFYDLKFSYSPSRDYFRRPKVAILREQGVNGQVEMAWAFTAAGFDAVDVHMSDILSGVTHLGDFRGLAACGGFSYGDVLGAGKGWAHSILLNVTARGEFSAFFARDDTFTLAVCNGCQFLSHLREIVPGAQEWPDFKPNRGERFEGRATMVEVVDNEVTRVSVFLRDMAGSKLPIAVAHGEGRVSFTAPDHRQLLESQGLVGLRYVDGQGKPTEVYPANPNGSPGGITGVQTPDGRVLALMPHPERVVALESNSWYPAEIANEWTNIGPWFQIFQNARKWCH</sequence>
<evidence type="ECO:0000256" key="9">
    <source>
        <dbReference type="ARBA" id="ARBA00022755"/>
    </source>
</evidence>
<dbReference type="Gene3D" id="3.40.50.880">
    <property type="match status" value="1"/>
</dbReference>
<dbReference type="SMART" id="SM01211">
    <property type="entry name" value="GATase_5"/>
    <property type="match status" value="1"/>
</dbReference>
<dbReference type="CDD" id="cd01740">
    <property type="entry name" value="GATase1_FGAR_AT"/>
    <property type="match status" value="1"/>
</dbReference>
<protein>
    <recommendedName>
        <fullName evidence="17">Phosphoribosylformylglycinamidine synthase</fullName>
        <ecNumber evidence="4">6.3.5.3</ecNumber>
    </recommendedName>
    <alternativeName>
        <fullName evidence="14">Formylglycinamide ribonucleotide amidotransferase</fullName>
    </alternativeName>
    <alternativeName>
        <fullName evidence="13">Formylglycinamide ribotide amidotransferase</fullName>
    </alternativeName>
</protein>
<evidence type="ECO:0000256" key="3">
    <source>
        <dbReference type="ARBA" id="ARBA00008608"/>
    </source>
</evidence>
<evidence type="ECO:0000256" key="16">
    <source>
        <dbReference type="ARBA" id="ARBA00057317"/>
    </source>
</evidence>
<evidence type="ECO:0000256" key="12">
    <source>
        <dbReference type="ARBA" id="ARBA00022962"/>
    </source>
</evidence>
<dbReference type="InterPro" id="IPR036921">
    <property type="entry name" value="PurM-like_N_sf"/>
</dbReference>
<dbReference type="CDD" id="cd02204">
    <property type="entry name" value="PurL_repeat2"/>
    <property type="match status" value="1"/>
</dbReference>
<dbReference type="InterPro" id="IPR029062">
    <property type="entry name" value="Class_I_gatase-like"/>
</dbReference>
<evidence type="ECO:0000256" key="4">
    <source>
        <dbReference type="ARBA" id="ARBA00012747"/>
    </source>
</evidence>
<dbReference type="Pfam" id="PF13507">
    <property type="entry name" value="GATase_5"/>
    <property type="match status" value="1"/>
</dbReference>
<dbReference type="EC" id="6.3.5.3" evidence="4"/>
<dbReference type="PANTHER" id="PTHR10099">
    <property type="entry name" value="PHOSPHORIBOSYLFORMYLGLYCINAMIDINE SYNTHASE"/>
    <property type="match status" value="1"/>
</dbReference>
<dbReference type="GO" id="GO:0005524">
    <property type="term" value="F:ATP binding"/>
    <property type="evidence" value="ECO:0007669"/>
    <property type="project" value="UniProtKB-KW"/>
</dbReference>
<keyword evidence="6" id="KW-0436">Ligase</keyword>
<dbReference type="EMBL" id="JARIHO010000010">
    <property type="protein sequence ID" value="KAJ7354447.1"/>
    <property type="molecule type" value="Genomic_DNA"/>
</dbReference>
<keyword evidence="8" id="KW-0547">Nucleotide-binding</keyword>
<dbReference type="SUPFAM" id="SSF109736">
    <property type="entry name" value="FGAM synthase PurL, linker domain"/>
    <property type="match status" value="1"/>
</dbReference>
<reference evidence="22" key="1">
    <citation type="submission" date="2023-03" db="EMBL/GenBank/DDBJ databases">
        <title>Massive genome expansion in bonnet fungi (Mycena s.s.) driven by repeated elements and novel gene families across ecological guilds.</title>
        <authorList>
            <consortium name="Lawrence Berkeley National Laboratory"/>
            <person name="Harder C.B."/>
            <person name="Miyauchi S."/>
            <person name="Viragh M."/>
            <person name="Kuo A."/>
            <person name="Thoen E."/>
            <person name="Andreopoulos B."/>
            <person name="Lu D."/>
            <person name="Skrede I."/>
            <person name="Drula E."/>
            <person name="Henrissat B."/>
            <person name="Morin E."/>
            <person name="Kohler A."/>
            <person name="Barry K."/>
            <person name="LaButti K."/>
            <person name="Morin E."/>
            <person name="Salamov A."/>
            <person name="Lipzen A."/>
            <person name="Mereny Z."/>
            <person name="Hegedus B."/>
            <person name="Baldrian P."/>
            <person name="Stursova M."/>
            <person name="Weitz H."/>
            <person name="Taylor A."/>
            <person name="Grigoriev I.V."/>
            <person name="Nagy L.G."/>
            <person name="Martin F."/>
            <person name="Kauserud H."/>
        </authorList>
    </citation>
    <scope>NUCLEOTIDE SEQUENCE</scope>
    <source>
        <strain evidence="22">CBHHK002</strain>
    </source>
</reference>
<comment type="catalytic activity">
    <reaction evidence="15">
        <text>N(2)-formyl-N(1)-(5-phospho-beta-D-ribosyl)glycinamide + L-glutamine + ATP + H2O = 2-formamido-N(1)-(5-O-phospho-beta-D-ribosyl)acetamidine + L-glutamate + ADP + phosphate + H(+)</text>
        <dbReference type="Rhea" id="RHEA:17129"/>
        <dbReference type="ChEBI" id="CHEBI:15377"/>
        <dbReference type="ChEBI" id="CHEBI:15378"/>
        <dbReference type="ChEBI" id="CHEBI:29985"/>
        <dbReference type="ChEBI" id="CHEBI:30616"/>
        <dbReference type="ChEBI" id="CHEBI:43474"/>
        <dbReference type="ChEBI" id="CHEBI:58359"/>
        <dbReference type="ChEBI" id="CHEBI:147286"/>
        <dbReference type="ChEBI" id="CHEBI:147287"/>
        <dbReference type="ChEBI" id="CHEBI:456216"/>
        <dbReference type="EC" id="6.3.5.3"/>
    </reaction>
</comment>
<dbReference type="Gene3D" id="3.90.650.10">
    <property type="entry name" value="PurM-like C-terminal domain"/>
    <property type="match status" value="2"/>
</dbReference>
<keyword evidence="5" id="KW-0963">Cytoplasm</keyword>
<dbReference type="SUPFAM" id="SSF55326">
    <property type="entry name" value="PurM N-terminal domain-like"/>
    <property type="match status" value="2"/>
</dbReference>
<evidence type="ECO:0000259" key="20">
    <source>
        <dbReference type="Pfam" id="PF18076"/>
    </source>
</evidence>
<organism evidence="22 23">
    <name type="scientific">Mycena albidolilacea</name>
    <dbReference type="NCBI Taxonomy" id="1033008"/>
    <lineage>
        <taxon>Eukaryota</taxon>
        <taxon>Fungi</taxon>
        <taxon>Dikarya</taxon>
        <taxon>Basidiomycota</taxon>
        <taxon>Agaricomycotina</taxon>
        <taxon>Agaricomycetes</taxon>
        <taxon>Agaricomycetidae</taxon>
        <taxon>Agaricales</taxon>
        <taxon>Marasmiineae</taxon>
        <taxon>Mycenaceae</taxon>
        <taxon>Mycena</taxon>
    </lineage>
</organism>
<dbReference type="SUPFAM" id="SSF52317">
    <property type="entry name" value="Class I glutamine amidotransferase-like"/>
    <property type="match status" value="1"/>
</dbReference>
<feature type="domain" description="Phosphoribosylformylglycinamidine synthase N-terminal" evidence="20">
    <location>
        <begin position="55"/>
        <end position="167"/>
    </location>
</feature>
<dbReference type="PANTHER" id="PTHR10099:SF1">
    <property type="entry name" value="PHOSPHORIBOSYLFORMYLGLYCINAMIDINE SYNTHASE"/>
    <property type="match status" value="1"/>
</dbReference>
<evidence type="ECO:0000256" key="2">
    <source>
        <dbReference type="ARBA" id="ARBA00004920"/>
    </source>
</evidence>
<keyword evidence="11" id="KW-0460">Magnesium</keyword>
<dbReference type="InterPro" id="IPR041609">
    <property type="entry name" value="PurL_linker"/>
</dbReference>
<dbReference type="GO" id="GO:0005737">
    <property type="term" value="C:cytoplasm"/>
    <property type="evidence" value="ECO:0007669"/>
    <property type="project" value="UniProtKB-SubCell"/>
</dbReference>
<evidence type="ECO:0000256" key="5">
    <source>
        <dbReference type="ARBA" id="ARBA00022490"/>
    </source>
</evidence>
<proteinExistence type="inferred from homology"/>
<dbReference type="GO" id="GO:0006189">
    <property type="term" value="P:'de novo' IMP biosynthetic process"/>
    <property type="evidence" value="ECO:0007669"/>
    <property type="project" value="InterPro"/>
</dbReference>
<evidence type="ECO:0000259" key="18">
    <source>
        <dbReference type="Pfam" id="PF02769"/>
    </source>
</evidence>
<dbReference type="InterPro" id="IPR010073">
    <property type="entry name" value="PurL_large"/>
</dbReference>
<dbReference type="NCBIfam" id="NF003672">
    <property type="entry name" value="PRK05297.1"/>
    <property type="match status" value="1"/>
</dbReference>
<evidence type="ECO:0000259" key="21">
    <source>
        <dbReference type="Pfam" id="PF22689"/>
    </source>
</evidence>
<evidence type="ECO:0000256" key="1">
    <source>
        <dbReference type="ARBA" id="ARBA00004496"/>
    </source>
</evidence>
<evidence type="ECO:0000256" key="7">
    <source>
        <dbReference type="ARBA" id="ARBA00022723"/>
    </source>
</evidence>
<evidence type="ECO:0000313" key="22">
    <source>
        <dbReference type="EMBL" id="KAJ7354447.1"/>
    </source>
</evidence>
<keyword evidence="9" id="KW-0658">Purine biosynthesis</keyword>
<dbReference type="NCBIfam" id="TIGR01735">
    <property type="entry name" value="FGAM_synt"/>
    <property type="match status" value="1"/>
</dbReference>
<feature type="domain" description="Phosphoribosylformylglycinamidine synthase linker" evidence="19">
    <location>
        <begin position="190"/>
        <end position="236"/>
    </location>
</feature>